<dbReference type="Pfam" id="PF02098">
    <property type="entry name" value="His_binding"/>
    <property type="match status" value="1"/>
</dbReference>
<organism evidence="2">
    <name type="scientific">Ixodes ricinus</name>
    <name type="common">Common tick</name>
    <name type="synonym">Acarus ricinus</name>
    <dbReference type="NCBI Taxonomy" id="34613"/>
    <lineage>
        <taxon>Eukaryota</taxon>
        <taxon>Metazoa</taxon>
        <taxon>Ecdysozoa</taxon>
        <taxon>Arthropoda</taxon>
        <taxon>Chelicerata</taxon>
        <taxon>Arachnida</taxon>
        <taxon>Acari</taxon>
        <taxon>Parasitiformes</taxon>
        <taxon>Ixodida</taxon>
        <taxon>Ixodoidea</taxon>
        <taxon>Ixodidae</taxon>
        <taxon>Ixodinae</taxon>
        <taxon>Ixodes</taxon>
    </lineage>
</organism>
<protein>
    <submittedName>
        <fullName evidence="2">Putative lipocalin</fullName>
    </submittedName>
</protein>
<dbReference type="SUPFAM" id="SSF50814">
    <property type="entry name" value="Lipocalins"/>
    <property type="match status" value="1"/>
</dbReference>
<proteinExistence type="predicted"/>
<keyword evidence="1" id="KW-0732">Signal</keyword>
<dbReference type="Gene3D" id="2.40.128.20">
    <property type="match status" value="1"/>
</dbReference>
<evidence type="ECO:0000256" key="1">
    <source>
        <dbReference type="SAM" id="SignalP"/>
    </source>
</evidence>
<dbReference type="InterPro" id="IPR012674">
    <property type="entry name" value="Calycin"/>
</dbReference>
<dbReference type="AlphaFoldDB" id="A0A6B0V000"/>
<accession>A0A6B0V000</accession>
<dbReference type="EMBL" id="GIFC01013437">
    <property type="protein sequence ID" value="MXU95520.1"/>
    <property type="molecule type" value="Transcribed_RNA"/>
</dbReference>
<reference evidence="2" key="1">
    <citation type="submission" date="2019-12" db="EMBL/GenBank/DDBJ databases">
        <title>An insight into the sialome of adult female Ixodes ricinus ticks feeding for 6 days.</title>
        <authorList>
            <person name="Perner J."/>
            <person name="Ribeiro J.M.C."/>
        </authorList>
    </citation>
    <scope>NUCLEOTIDE SEQUENCE</scope>
    <source>
        <strain evidence="2">Semi-engorged</strain>
        <tissue evidence="2">Salivary glands</tissue>
    </source>
</reference>
<dbReference type="GO" id="GO:0030682">
    <property type="term" value="P:symbiont-mediated perturbation of host defenses"/>
    <property type="evidence" value="ECO:0007669"/>
    <property type="project" value="InterPro"/>
</dbReference>
<feature type="chain" id="PRO_5025393695" evidence="1">
    <location>
        <begin position="30"/>
        <end position="188"/>
    </location>
</feature>
<sequence length="188" mass="22126">MCKPRETMIALFFLRILFLCLSHATLSQSREEGYPDAIKVMQNLPKTYMLKSLGEYPKVLCGFQYFYNRTLRSENYRMYNLYFFRKDRIFHDQAFYVKKVSGNTIFMGTHYEKFLTPTDKREILFSKTDTCMVIRDPKNSKACNLMVTKESSSNTPKICLEKFQKYCEGTAFNYSVTDCPYPAALPRI</sequence>
<evidence type="ECO:0000313" key="2">
    <source>
        <dbReference type="EMBL" id="MXU95520.1"/>
    </source>
</evidence>
<dbReference type="InterPro" id="IPR002970">
    <property type="entry name" value="Tick_his-bd"/>
</dbReference>
<feature type="signal peptide" evidence="1">
    <location>
        <begin position="1"/>
        <end position="29"/>
    </location>
</feature>
<name>A0A6B0V000_IXORI</name>
<dbReference type="GO" id="GO:0043176">
    <property type="term" value="F:amine binding"/>
    <property type="evidence" value="ECO:0007669"/>
    <property type="project" value="InterPro"/>
</dbReference>